<reference evidence="1" key="1">
    <citation type="journal article" date="2020" name="Cell">
        <title>Large-Scale Comparative Analyses of Tick Genomes Elucidate Their Genetic Diversity and Vector Capacities.</title>
        <authorList>
            <consortium name="Tick Genome and Microbiome Consortium (TIGMIC)"/>
            <person name="Jia N."/>
            <person name="Wang J."/>
            <person name="Shi W."/>
            <person name="Du L."/>
            <person name="Sun Y."/>
            <person name="Zhan W."/>
            <person name="Jiang J.F."/>
            <person name="Wang Q."/>
            <person name="Zhang B."/>
            <person name="Ji P."/>
            <person name="Bell-Sakyi L."/>
            <person name="Cui X.M."/>
            <person name="Yuan T.T."/>
            <person name="Jiang B.G."/>
            <person name="Yang W.F."/>
            <person name="Lam T.T."/>
            <person name="Chang Q.C."/>
            <person name="Ding S.J."/>
            <person name="Wang X.J."/>
            <person name="Zhu J.G."/>
            <person name="Ruan X.D."/>
            <person name="Zhao L."/>
            <person name="Wei J.T."/>
            <person name="Ye R.Z."/>
            <person name="Que T.C."/>
            <person name="Du C.H."/>
            <person name="Zhou Y.H."/>
            <person name="Cheng J.X."/>
            <person name="Dai P.F."/>
            <person name="Guo W.B."/>
            <person name="Han X.H."/>
            <person name="Huang E.J."/>
            <person name="Li L.F."/>
            <person name="Wei W."/>
            <person name="Gao Y.C."/>
            <person name="Liu J.Z."/>
            <person name="Shao H.Z."/>
            <person name="Wang X."/>
            <person name="Wang C.C."/>
            <person name="Yang T.C."/>
            <person name="Huo Q.B."/>
            <person name="Li W."/>
            <person name="Chen H.Y."/>
            <person name="Chen S.E."/>
            <person name="Zhou L.G."/>
            <person name="Ni X.B."/>
            <person name="Tian J.H."/>
            <person name="Sheng Y."/>
            <person name="Liu T."/>
            <person name="Pan Y.S."/>
            <person name="Xia L.Y."/>
            <person name="Li J."/>
            <person name="Zhao F."/>
            <person name="Cao W.C."/>
        </authorList>
    </citation>
    <scope>NUCLEOTIDE SEQUENCE</scope>
    <source>
        <strain evidence="1">Rsan-2018</strain>
    </source>
</reference>
<comment type="caution">
    <text evidence="1">The sequence shown here is derived from an EMBL/GenBank/DDBJ whole genome shotgun (WGS) entry which is preliminary data.</text>
</comment>
<accession>A0A9D4PLZ8</accession>
<protein>
    <recommendedName>
        <fullName evidence="3">Tick transposon</fullName>
    </recommendedName>
</protein>
<dbReference type="Proteomes" id="UP000821837">
    <property type="component" value="Chromosome 6"/>
</dbReference>
<dbReference type="VEuPathDB" id="VectorBase:RSAN_038754"/>
<evidence type="ECO:0008006" key="3">
    <source>
        <dbReference type="Google" id="ProtNLM"/>
    </source>
</evidence>
<organism evidence="1 2">
    <name type="scientific">Rhipicephalus sanguineus</name>
    <name type="common">Brown dog tick</name>
    <name type="synonym">Ixodes sanguineus</name>
    <dbReference type="NCBI Taxonomy" id="34632"/>
    <lineage>
        <taxon>Eukaryota</taxon>
        <taxon>Metazoa</taxon>
        <taxon>Ecdysozoa</taxon>
        <taxon>Arthropoda</taxon>
        <taxon>Chelicerata</taxon>
        <taxon>Arachnida</taxon>
        <taxon>Acari</taxon>
        <taxon>Parasitiformes</taxon>
        <taxon>Ixodida</taxon>
        <taxon>Ixodoidea</taxon>
        <taxon>Ixodidae</taxon>
        <taxon>Rhipicephalinae</taxon>
        <taxon>Rhipicephalus</taxon>
        <taxon>Rhipicephalus</taxon>
    </lineage>
</organism>
<gene>
    <name evidence="1" type="ORF">HPB52_004325</name>
</gene>
<evidence type="ECO:0000313" key="2">
    <source>
        <dbReference type="Proteomes" id="UP000821837"/>
    </source>
</evidence>
<dbReference type="AlphaFoldDB" id="A0A9D4PLZ8"/>
<dbReference type="EMBL" id="JABSTV010001252">
    <property type="protein sequence ID" value="KAH7946805.1"/>
    <property type="molecule type" value="Genomic_DNA"/>
</dbReference>
<evidence type="ECO:0000313" key="1">
    <source>
        <dbReference type="EMBL" id="KAH7946805.1"/>
    </source>
</evidence>
<proteinExistence type="predicted"/>
<sequence>MVHANSTPVLVVSHLRVLGLILQSNRRNTHTIDQLSLSVKQTARMLARVRARREGMRERDLLRLIDAFVISCLTYGLPYTHLLKSECDKIDVFIHRAYETALGLPPNGSTECLLRLGVQNTINELIEAHHIAQVQRLCRSRTGRWIPSSIGQDTSSHLLDLVSLPHALRAVFYIKPLPKNMLAGHHDALRQARMPCFVTSTPTTQPSFAWTRLVTPRPVTTLPSSVPRPPRWCP</sequence>
<name>A0A9D4PLZ8_RHISA</name>
<keyword evidence="2" id="KW-1185">Reference proteome</keyword>
<reference evidence="1" key="2">
    <citation type="submission" date="2021-09" db="EMBL/GenBank/DDBJ databases">
        <authorList>
            <person name="Jia N."/>
            <person name="Wang J."/>
            <person name="Shi W."/>
            <person name="Du L."/>
            <person name="Sun Y."/>
            <person name="Zhan W."/>
            <person name="Jiang J."/>
            <person name="Wang Q."/>
            <person name="Zhang B."/>
            <person name="Ji P."/>
            <person name="Sakyi L.B."/>
            <person name="Cui X."/>
            <person name="Yuan T."/>
            <person name="Jiang B."/>
            <person name="Yang W."/>
            <person name="Lam T.T.-Y."/>
            <person name="Chang Q."/>
            <person name="Ding S."/>
            <person name="Wang X."/>
            <person name="Zhu J."/>
            <person name="Ruan X."/>
            <person name="Zhao L."/>
            <person name="Wei J."/>
            <person name="Que T."/>
            <person name="Du C."/>
            <person name="Cheng J."/>
            <person name="Dai P."/>
            <person name="Han X."/>
            <person name="Huang E."/>
            <person name="Gao Y."/>
            <person name="Liu J."/>
            <person name="Shao H."/>
            <person name="Ye R."/>
            <person name="Li L."/>
            <person name="Wei W."/>
            <person name="Wang X."/>
            <person name="Wang C."/>
            <person name="Huo Q."/>
            <person name="Li W."/>
            <person name="Guo W."/>
            <person name="Chen H."/>
            <person name="Chen S."/>
            <person name="Zhou L."/>
            <person name="Zhou L."/>
            <person name="Ni X."/>
            <person name="Tian J."/>
            <person name="Zhou Y."/>
            <person name="Sheng Y."/>
            <person name="Liu T."/>
            <person name="Pan Y."/>
            <person name="Xia L."/>
            <person name="Li J."/>
            <person name="Zhao F."/>
            <person name="Cao W."/>
        </authorList>
    </citation>
    <scope>NUCLEOTIDE SEQUENCE</scope>
    <source>
        <strain evidence="1">Rsan-2018</strain>
        <tissue evidence="1">Larvae</tissue>
    </source>
</reference>